<evidence type="ECO:0000256" key="5">
    <source>
        <dbReference type="SAM" id="MobiDB-lite"/>
    </source>
</evidence>
<sequence length="472" mass="53774">MVGVPRSNGCLLCVKRRIKCDQRLPGCVKCDKYGQACPGYDRGFKFITGKPYRDRRQPNPRRNDKKDGTCSKIATSNSNIGLEPCPTLAKREKPSYLIPVDMDIVQHLCVLIDDFSQPCTPSPTHVVVRWFGFLPSIYGQNRVLDATIRSFTAHHFGRTTRNTQMVSYARLAYGEALRGLRKSLETPAEGLSSHIFCAVVLLCMYELFTDTENPDSWMKHANGLSQLVRIRGPDRHNTELDITLLKAARGLIVMHSMFSGEECFLASDEWHDKMRPQYTLDFPPEVHSSIELFFAYFTYAPSLVHKLYGLIKVDSNSAEVPQTVAEVLPKALEMQMKLAIWYEHFSQIVPTPTETISSTGDELYPIILTYTDVSYATFYCGYYSYMVLIHELLKTCGYPGEHEAMVTYFRDQICKSVEYNSVGVMGPYRMAFPLHVAFEVADPVTRSWILNRLEQFSNIYAAAQRENYQTIL</sequence>
<dbReference type="PANTHER" id="PTHR38111:SF5">
    <property type="entry name" value="TRANSCRIPTION FACTOR DOMAIN-CONTAINING PROTEIN"/>
    <property type="match status" value="1"/>
</dbReference>
<protein>
    <recommendedName>
        <fullName evidence="6">Zn(2)-C6 fungal-type domain-containing protein</fullName>
    </recommendedName>
</protein>
<dbReference type="PROSITE" id="PS50048">
    <property type="entry name" value="ZN2_CY6_FUNGAL_2"/>
    <property type="match status" value="1"/>
</dbReference>
<proteinExistence type="predicted"/>
<evidence type="ECO:0000256" key="2">
    <source>
        <dbReference type="ARBA" id="ARBA00023125"/>
    </source>
</evidence>
<dbReference type="EMBL" id="MLQL01000003">
    <property type="protein sequence ID" value="OQE30486.1"/>
    <property type="molecule type" value="Genomic_DNA"/>
</dbReference>
<dbReference type="GO" id="GO:0008270">
    <property type="term" value="F:zinc ion binding"/>
    <property type="evidence" value="ECO:0007669"/>
    <property type="project" value="InterPro"/>
</dbReference>
<dbReference type="OrthoDB" id="4314040at2759"/>
<evidence type="ECO:0000256" key="4">
    <source>
        <dbReference type="ARBA" id="ARBA00023242"/>
    </source>
</evidence>
<dbReference type="InterPro" id="IPR001138">
    <property type="entry name" value="Zn2Cys6_DnaBD"/>
</dbReference>
<dbReference type="AlphaFoldDB" id="A0A1V6TWE5"/>
<dbReference type="Pfam" id="PF11951">
    <property type="entry name" value="Fungal_trans_2"/>
    <property type="match status" value="1"/>
</dbReference>
<feature type="compositionally biased region" description="Basic and acidic residues" evidence="5">
    <location>
        <begin position="51"/>
        <end position="69"/>
    </location>
</feature>
<name>A0A1V6TWE5_9EURO</name>
<evidence type="ECO:0000256" key="1">
    <source>
        <dbReference type="ARBA" id="ARBA00023015"/>
    </source>
</evidence>
<dbReference type="PANTHER" id="PTHR38111">
    <property type="entry name" value="ZN(2)-C6 FUNGAL-TYPE DOMAIN-CONTAINING PROTEIN-RELATED"/>
    <property type="match status" value="1"/>
</dbReference>
<dbReference type="STRING" id="254877.A0A1V6TWE5"/>
<keyword evidence="1" id="KW-0805">Transcription regulation</keyword>
<keyword evidence="3" id="KW-0804">Transcription</keyword>
<evidence type="ECO:0000259" key="6">
    <source>
        <dbReference type="PROSITE" id="PS50048"/>
    </source>
</evidence>
<keyword evidence="2" id="KW-0238">DNA-binding</keyword>
<dbReference type="SMART" id="SM00066">
    <property type="entry name" value="GAL4"/>
    <property type="match status" value="1"/>
</dbReference>
<dbReference type="Pfam" id="PF00172">
    <property type="entry name" value="Zn_clus"/>
    <property type="match status" value="1"/>
</dbReference>
<feature type="region of interest" description="Disordered" evidence="5">
    <location>
        <begin position="50"/>
        <end position="73"/>
    </location>
</feature>
<organism evidence="7 8">
    <name type="scientific">Penicillium flavigenum</name>
    <dbReference type="NCBI Taxonomy" id="254877"/>
    <lineage>
        <taxon>Eukaryota</taxon>
        <taxon>Fungi</taxon>
        <taxon>Dikarya</taxon>
        <taxon>Ascomycota</taxon>
        <taxon>Pezizomycotina</taxon>
        <taxon>Eurotiomycetes</taxon>
        <taxon>Eurotiomycetidae</taxon>
        <taxon>Eurotiales</taxon>
        <taxon>Aspergillaceae</taxon>
        <taxon>Penicillium</taxon>
    </lineage>
</organism>
<evidence type="ECO:0000256" key="3">
    <source>
        <dbReference type="ARBA" id="ARBA00023163"/>
    </source>
</evidence>
<dbReference type="GO" id="GO:0003677">
    <property type="term" value="F:DNA binding"/>
    <property type="evidence" value="ECO:0007669"/>
    <property type="project" value="UniProtKB-KW"/>
</dbReference>
<dbReference type="GO" id="GO:0000981">
    <property type="term" value="F:DNA-binding transcription factor activity, RNA polymerase II-specific"/>
    <property type="evidence" value="ECO:0007669"/>
    <property type="project" value="InterPro"/>
</dbReference>
<dbReference type="Proteomes" id="UP000191342">
    <property type="component" value="Unassembled WGS sequence"/>
</dbReference>
<evidence type="ECO:0000313" key="7">
    <source>
        <dbReference type="EMBL" id="OQE30486.1"/>
    </source>
</evidence>
<keyword evidence="8" id="KW-1185">Reference proteome</keyword>
<dbReference type="InterPro" id="IPR021858">
    <property type="entry name" value="Fun_TF"/>
</dbReference>
<dbReference type="SUPFAM" id="SSF57701">
    <property type="entry name" value="Zn2/Cys6 DNA-binding domain"/>
    <property type="match status" value="1"/>
</dbReference>
<evidence type="ECO:0000313" key="8">
    <source>
        <dbReference type="Proteomes" id="UP000191342"/>
    </source>
</evidence>
<gene>
    <name evidence="7" type="ORF">PENFLA_c003G05370</name>
</gene>
<keyword evidence="4" id="KW-0539">Nucleus</keyword>
<dbReference type="InterPro" id="IPR053178">
    <property type="entry name" value="Osmoadaptation_assoc"/>
</dbReference>
<feature type="domain" description="Zn(2)-C6 fungal-type" evidence="6">
    <location>
        <begin position="9"/>
        <end position="37"/>
    </location>
</feature>
<accession>A0A1V6TWE5</accession>
<reference evidence="8" key="1">
    <citation type="journal article" date="2017" name="Nat. Microbiol.">
        <title>Global analysis of biosynthetic gene clusters reveals vast potential of secondary metabolite production in Penicillium species.</title>
        <authorList>
            <person name="Nielsen J.C."/>
            <person name="Grijseels S."/>
            <person name="Prigent S."/>
            <person name="Ji B."/>
            <person name="Dainat J."/>
            <person name="Nielsen K.F."/>
            <person name="Frisvad J.C."/>
            <person name="Workman M."/>
            <person name="Nielsen J."/>
        </authorList>
    </citation>
    <scope>NUCLEOTIDE SEQUENCE [LARGE SCALE GENOMIC DNA]</scope>
    <source>
        <strain evidence="8">IBT 14082</strain>
    </source>
</reference>
<dbReference type="InterPro" id="IPR036864">
    <property type="entry name" value="Zn2-C6_fun-type_DNA-bd_sf"/>
</dbReference>
<comment type="caution">
    <text evidence="7">The sequence shown here is derived from an EMBL/GenBank/DDBJ whole genome shotgun (WGS) entry which is preliminary data.</text>
</comment>